<feature type="compositionally biased region" description="Polar residues" evidence="1">
    <location>
        <begin position="15"/>
        <end position="32"/>
    </location>
</feature>
<organism evidence="3 4">
    <name type="scientific">Anaerolinea thermolimosa</name>
    <dbReference type="NCBI Taxonomy" id="229919"/>
    <lineage>
        <taxon>Bacteria</taxon>
        <taxon>Bacillati</taxon>
        <taxon>Chloroflexota</taxon>
        <taxon>Anaerolineae</taxon>
        <taxon>Anaerolineales</taxon>
        <taxon>Anaerolineaceae</taxon>
        <taxon>Anaerolinea</taxon>
    </lineage>
</organism>
<feature type="compositionally biased region" description="Pro residues" evidence="1">
    <location>
        <begin position="1"/>
        <end position="14"/>
    </location>
</feature>
<keyword evidence="2" id="KW-0812">Transmembrane</keyword>
<feature type="transmembrane region" description="Helical" evidence="2">
    <location>
        <begin position="56"/>
        <end position="75"/>
    </location>
</feature>
<reference evidence="3 4" key="1">
    <citation type="journal article" date="2018" name="Nat. Biotechnol.">
        <title>A standardized bacterial taxonomy based on genome phylogeny substantially revises the tree of life.</title>
        <authorList>
            <person name="Parks D.H."/>
            <person name="Chuvochina M."/>
            <person name="Waite D.W."/>
            <person name="Rinke C."/>
            <person name="Skarshewski A."/>
            <person name="Chaumeil P.A."/>
            <person name="Hugenholtz P."/>
        </authorList>
    </citation>
    <scope>NUCLEOTIDE SEQUENCE [LARGE SCALE GENOMIC DNA]</scope>
    <source>
        <strain evidence="3">UBA8781</strain>
    </source>
</reference>
<gene>
    <name evidence="3" type="ORF">DEQ80_03360</name>
</gene>
<feature type="region of interest" description="Disordered" evidence="1">
    <location>
        <begin position="1"/>
        <end position="35"/>
    </location>
</feature>
<evidence type="ECO:0000313" key="4">
    <source>
        <dbReference type="Proteomes" id="UP000264141"/>
    </source>
</evidence>
<evidence type="ECO:0000256" key="1">
    <source>
        <dbReference type="SAM" id="MobiDB-lite"/>
    </source>
</evidence>
<accession>A0A3D1JGY5</accession>
<keyword evidence="2" id="KW-1133">Transmembrane helix</keyword>
<proteinExistence type="predicted"/>
<sequence>NPSPTPTRPTPPGNQPSRTPTSTSNATATFTPTPDGGVIIPVTGADLINPALLSNWLINLGLFFLGMGLVITAFTRRNSSL</sequence>
<name>A0A3D1JGY5_9CHLR</name>
<dbReference type="AlphaFoldDB" id="A0A3D1JGY5"/>
<dbReference type="EMBL" id="DPBP01000017">
    <property type="protein sequence ID" value="HCE16876.1"/>
    <property type="molecule type" value="Genomic_DNA"/>
</dbReference>
<protein>
    <submittedName>
        <fullName evidence="3">Uncharacterized protein</fullName>
    </submittedName>
</protein>
<dbReference type="Proteomes" id="UP000264141">
    <property type="component" value="Unassembled WGS sequence"/>
</dbReference>
<keyword evidence="2" id="KW-0472">Membrane</keyword>
<evidence type="ECO:0000313" key="3">
    <source>
        <dbReference type="EMBL" id="HCE16876.1"/>
    </source>
</evidence>
<comment type="caution">
    <text evidence="3">The sequence shown here is derived from an EMBL/GenBank/DDBJ whole genome shotgun (WGS) entry which is preliminary data.</text>
</comment>
<evidence type="ECO:0000256" key="2">
    <source>
        <dbReference type="SAM" id="Phobius"/>
    </source>
</evidence>
<feature type="non-terminal residue" evidence="3">
    <location>
        <position position="1"/>
    </location>
</feature>